<gene>
    <name evidence="3" type="ORF">DJ013_06475</name>
</gene>
<evidence type="ECO:0008006" key="5">
    <source>
        <dbReference type="Google" id="ProtNLM"/>
    </source>
</evidence>
<evidence type="ECO:0000256" key="2">
    <source>
        <dbReference type="SAM" id="SignalP"/>
    </source>
</evidence>
<accession>A0A2Z4G9R7</accession>
<keyword evidence="1" id="KW-1133">Transmembrane helix</keyword>
<keyword evidence="2" id="KW-0732">Signal</keyword>
<dbReference type="KEGG" id="als:DJ013_06475"/>
<evidence type="ECO:0000256" key="1">
    <source>
        <dbReference type="SAM" id="Phobius"/>
    </source>
</evidence>
<evidence type="ECO:0000313" key="4">
    <source>
        <dbReference type="Proteomes" id="UP000249873"/>
    </source>
</evidence>
<keyword evidence="1" id="KW-0812">Transmembrane</keyword>
<organism evidence="3 4">
    <name type="scientific">Arcticibacterium luteifluviistationis</name>
    <dbReference type="NCBI Taxonomy" id="1784714"/>
    <lineage>
        <taxon>Bacteria</taxon>
        <taxon>Pseudomonadati</taxon>
        <taxon>Bacteroidota</taxon>
        <taxon>Cytophagia</taxon>
        <taxon>Cytophagales</taxon>
        <taxon>Leadbetterellaceae</taxon>
        <taxon>Arcticibacterium</taxon>
    </lineage>
</organism>
<dbReference type="Proteomes" id="UP000249873">
    <property type="component" value="Chromosome"/>
</dbReference>
<evidence type="ECO:0000313" key="3">
    <source>
        <dbReference type="EMBL" id="AWV97830.1"/>
    </source>
</evidence>
<feature type="transmembrane region" description="Helical" evidence="1">
    <location>
        <begin position="120"/>
        <end position="143"/>
    </location>
</feature>
<feature type="chain" id="PRO_5016276920" description="Lipoprotein" evidence="2">
    <location>
        <begin position="25"/>
        <end position="184"/>
    </location>
</feature>
<keyword evidence="4" id="KW-1185">Reference proteome</keyword>
<sequence>MCFPKTVYLFSLLLFLSGCRSNYALLYDSFPSYEKKISQKKLALVSSGELPIHSFQLEVSQPSFENKIKALPKYFPPVKVEDSKLEVPKFEEVFSSPSVVLKQDPVQRAKEKKKRKRRRFWRQTGSNLFIGAFFLGIAIVLTLVHLQSLAALFGLASILFLFFGLKKFFKKRKRGIRNPFQKNK</sequence>
<feature type="transmembrane region" description="Helical" evidence="1">
    <location>
        <begin position="149"/>
        <end position="169"/>
    </location>
</feature>
<dbReference type="PROSITE" id="PS51257">
    <property type="entry name" value="PROKAR_LIPOPROTEIN"/>
    <property type="match status" value="1"/>
</dbReference>
<proteinExistence type="predicted"/>
<protein>
    <recommendedName>
        <fullName evidence="5">Lipoprotein</fullName>
    </recommendedName>
</protein>
<name>A0A2Z4G9R7_9BACT</name>
<feature type="signal peptide" evidence="2">
    <location>
        <begin position="1"/>
        <end position="24"/>
    </location>
</feature>
<dbReference type="EMBL" id="CP029480">
    <property type="protein sequence ID" value="AWV97830.1"/>
    <property type="molecule type" value="Genomic_DNA"/>
</dbReference>
<reference evidence="3 4" key="1">
    <citation type="submission" date="2018-05" db="EMBL/GenBank/DDBJ databases">
        <title>Complete genome sequence of Arcticibacterium luteifluviistationis SM1504T, a cytophagaceae bacterium isolated from Arctic surface seawater.</title>
        <authorList>
            <person name="Li Y."/>
            <person name="Qin Q.-L."/>
        </authorList>
    </citation>
    <scope>NUCLEOTIDE SEQUENCE [LARGE SCALE GENOMIC DNA]</scope>
    <source>
        <strain evidence="3 4">SM1504</strain>
    </source>
</reference>
<dbReference type="AlphaFoldDB" id="A0A2Z4G9R7"/>
<keyword evidence="1" id="KW-0472">Membrane</keyword>